<keyword evidence="3" id="KW-1185">Reference proteome</keyword>
<evidence type="ECO:0000256" key="1">
    <source>
        <dbReference type="ARBA" id="ARBA00007730"/>
    </source>
</evidence>
<dbReference type="PANTHER" id="PTHR46332:SF5">
    <property type="entry name" value="ASPARTATE BETA-HYDROXYLASE DOMAIN CONTAINING 2"/>
    <property type="match status" value="1"/>
</dbReference>
<name>A0A8C0HIC5_9AVES</name>
<reference evidence="2" key="1">
    <citation type="submission" date="2025-08" db="UniProtKB">
        <authorList>
            <consortium name="Ensembl"/>
        </authorList>
    </citation>
    <scope>IDENTIFICATION</scope>
</reference>
<reference evidence="2" key="2">
    <citation type="submission" date="2025-09" db="UniProtKB">
        <authorList>
            <consortium name="Ensembl"/>
        </authorList>
    </citation>
    <scope>IDENTIFICATION</scope>
</reference>
<dbReference type="InterPro" id="IPR051821">
    <property type="entry name" value="Asp/Asn_beta-hydroxylase"/>
</dbReference>
<evidence type="ECO:0000313" key="2">
    <source>
        <dbReference type="Ensembl" id="ENSBJAP00000007614.1"/>
    </source>
</evidence>
<sequence>FSSHTDARAGGTLPGAGCWRHWAPSKQQFRCLLGLHWPPRVEPITRPHPLVASHPGSPEEGPRVVFMVDLWHPNVAAAERQALDFIFAPGR</sequence>
<dbReference type="Proteomes" id="UP000694555">
    <property type="component" value="Unplaced"/>
</dbReference>
<comment type="similarity">
    <text evidence="1">Belongs to the aspartyl/asparaginyl beta-hydroxylase family.</text>
</comment>
<proteinExistence type="inferred from homology"/>
<accession>A0A8C0HIC5</accession>
<dbReference type="AlphaFoldDB" id="A0A8C0HIC5"/>
<evidence type="ECO:0000313" key="3">
    <source>
        <dbReference type="Proteomes" id="UP000694555"/>
    </source>
</evidence>
<dbReference type="Ensembl" id="ENSBJAT00000007832.1">
    <property type="protein sequence ID" value="ENSBJAP00000007614.1"/>
    <property type="gene ID" value="ENSBJAG00000005344.1"/>
</dbReference>
<organism evidence="2 3">
    <name type="scientific">Buteo japonicus</name>
    <dbReference type="NCBI Taxonomy" id="224669"/>
    <lineage>
        <taxon>Eukaryota</taxon>
        <taxon>Metazoa</taxon>
        <taxon>Chordata</taxon>
        <taxon>Craniata</taxon>
        <taxon>Vertebrata</taxon>
        <taxon>Euteleostomi</taxon>
        <taxon>Archelosauria</taxon>
        <taxon>Archosauria</taxon>
        <taxon>Dinosauria</taxon>
        <taxon>Saurischia</taxon>
        <taxon>Theropoda</taxon>
        <taxon>Coelurosauria</taxon>
        <taxon>Aves</taxon>
        <taxon>Neognathae</taxon>
        <taxon>Neoaves</taxon>
        <taxon>Telluraves</taxon>
        <taxon>Accipitrimorphae</taxon>
        <taxon>Accipitriformes</taxon>
        <taxon>Accipitridae</taxon>
        <taxon>Accipitrinae</taxon>
        <taxon>Buteo</taxon>
    </lineage>
</organism>
<dbReference type="PANTHER" id="PTHR46332">
    <property type="entry name" value="ASPARTATE BETA-HYDROXYLASE DOMAIN-CONTAINING PROTEIN 2"/>
    <property type="match status" value="1"/>
</dbReference>
<protein>
    <submittedName>
        <fullName evidence="2">Uncharacterized protein</fullName>
    </submittedName>
</protein>
<dbReference type="GO" id="GO:0016020">
    <property type="term" value="C:membrane"/>
    <property type="evidence" value="ECO:0007669"/>
    <property type="project" value="TreeGrafter"/>
</dbReference>